<evidence type="ECO:0000313" key="6">
    <source>
        <dbReference type="Proteomes" id="UP001158049"/>
    </source>
</evidence>
<dbReference type="Gene3D" id="3.40.50.970">
    <property type="match status" value="2"/>
</dbReference>
<evidence type="ECO:0000313" key="5">
    <source>
        <dbReference type="EMBL" id="SMP72871.1"/>
    </source>
</evidence>
<dbReference type="InterPro" id="IPR045229">
    <property type="entry name" value="TPP_enz"/>
</dbReference>
<dbReference type="Pfam" id="PF02776">
    <property type="entry name" value="TPP_enzyme_N"/>
    <property type="match status" value="1"/>
</dbReference>
<proteinExistence type="inferred from homology"/>
<feature type="domain" description="Thiamine pyrophosphate enzyme N-terminal TPP-binding" evidence="4">
    <location>
        <begin position="1"/>
        <end position="102"/>
    </location>
</feature>
<evidence type="ECO:0000256" key="1">
    <source>
        <dbReference type="ARBA" id="ARBA00007812"/>
    </source>
</evidence>
<gene>
    <name evidence="5" type="ORF">SAMN06295970_118134</name>
</gene>
<dbReference type="EMBL" id="FXUL01000018">
    <property type="protein sequence ID" value="SMP72871.1"/>
    <property type="molecule type" value="Genomic_DNA"/>
</dbReference>
<dbReference type="SUPFAM" id="SSF52518">
    <property type="entry name" value="Thiamin diphosphate-binding fold (THDP-binding)"/>
    <property type="match status" value="2"/>
</dbReference>
<sequence>MNGAESLVSTMLASNVDVCFANPGTSEMHFIAALDKVQGMRCVLTLFEGVATGAADGYFRIRQKPASTLLHLAPGLANGLANLHNAKKAGSGIVNIVGQHASFHLQYDAPLSGDIEGVARPMSHWVRTSESAAMVARDGAQAIAVARGTPNRIATLILPADASWGAAGPAAAPEAPAAALPPDPVAVDAVLAALRAGGSTVILLGGAALRGNSLEWAGRIAASAGCKLMCEGQNARIERGAGRVRLERLSYDVATAIATLTGVQNLVLIGAKTPVAFFAYPDQPSLLVPPDCRVVTLAGKDQDIEAALEALAAECGLSMSSPVHLEPFQPPALPGGPVTPDGIAAVLGALIPPHAVVVDESISVGRGFFPLTNTAAPHDWMNSMGASLGYALPVAIGAALAAPERKVIALVGDGSAMYTLQSLWTMARERLDVTIVILANRSYNILRSELTKIGVGIPGRTALDMLTLADPDLDWVALAKGHGVPAESAHDLDEFAAQFARGLAADGPYLIELVI</sequence>
<dbReference type="PROSITE" id="PS00187">
    <property type="entry name" value="TPP_ENZYMES"/>
    <property type="match status" value="1"/>
</dbReference>
<keyword evidence="2" id="KW-0786">Thiamine pyrophosphate</keyword>
<dbReference type="PANTHER" id="PTHR18968">
    <property type="entry name" value="THIAMINE PYROPHOSPHATE ENZYMES"/>
    <property type="match status" value="1"/>
</dbReference>
<dbReference type="InterPro" id="IPR011766">
    <property type="entry name" value="TPP_enzyme_TPP-bd"/>
</dbReference>
<organism evidence="5 6">
    <name type="scientific">Noviherbaspirillum suwonense</name>
    <dbReference type="NCBI Taxonomy" id="1224511"/>
    <lineage>
        <taxon>Bacteria</taxon>
        <taxon>Pseudomonadati</taxon>
        <taxon>Pseudomonadota</taxon>
        <taxon>Betaproteobacteria</taxon>
        <taxon>Burkholderiales</taxon>
        <taxon>Oxalobacteraceae</taxon>
        <taxon>Noviherbaspirillum</taxon>
    </lineage>
</organism>
<comment type="similarity">
    <text evidence="1">Belongs to the TPP enzyme family.</text>
</comment>
<evidence type="ECO:0000259" key="3">
    <source>
        <dbReference type="Pfam" id="PF02775"/>
    </source>
</evidence>
<dbReference type="PANTHER" id="PTHR18968:SF86">
    <property type="entry name" value="ACETOLACTATE SYNTHASE LARGE SUBUNIT ILVX-RELATED"/>
    <property type="match status" value="1"/>
</dbReference>
<name>A0ABY1QJX1_9BURK</name>
<dbReference type="CDD" id="cd02002">
    <property type="entry name" value="TPP_BFDC"/>
    <property type="match status" value="1"/>
</dbReference>
<dbReference type="InterPro" id="IPR029061">
    <property type="entry name" value="THDP-binding"/>
</dbReference>
<dbReference type="RefSeq" id="WP_283444183.1">
    <property type="nucleotide sequence ID" value="NZ_FXUL01000018.1"/>
</dbReference>
<protein>
    <submittedName>
        <fullName evidence="5">Acetolactate synthase-1/2/3 large subunit</fullName>
    </submittedName>
</protein>
<dbReference type="Proteomes" id="UP001158049">
    <property type="component" value="Unassembled WGS sequence"/>
</dbReference>
<reference evidence="5 6" key="1">
    <citation type="submission" date="2017-05" db="EMBL/GenBank/DDBJ databases">
        <authorList>
            <person name="Varghese N."/>
            <person name="Submissions S."/>
        </authorList>
    </citation>
    <scope>NUCLEOTIDE SEQUENCE [LARGE SCALE GENOMIC DNA]</scope>
    <source>
        <strain evidence="5 6">DSM 26001</strain>
    </source>
</reference>
<dbReference type="NCBIfam" id="NF005760">
    <property type="entry name" value="PRK07586.1"/>
    <property type="match status" value="1"/>
</dbReference>
<accession>A0ABY1QJX1</accession>
<feature type="domain" description="Thiamine pyrophosphate enzyme TPP-binding" evidence="3">
    <location>
        <begin position="374"/>
        <end position="512"/>
    </location>
</feature>
<keyword evidence="6" id="KW-1185">Reference proteome</keyword>
<dbReference type="Pfam" id="PF02775">
    <property type="entry name" value="TPP_enzyme_C"/>
    <property type="match status" value="1"/>
</dbReference>
<dbReference type="CDD" id="cd07035">
    <property type="entry name" value="TPP_PYR_POX_like"/>
    <property type="match status" value="1"/>
</dbReference>
<comment type="caution">
    <text evidence="5">The sequence shown here is derived from an EMBL/GenBank/DDBJ whole genome shotgun (WGS) entry which is preliminary data.</text>
</comment>
<dbReference type="InterPro" id="IPR000399">
    <property type="entry name" value="TPP-bd_CS"/>
</dbReference>
<dbReference type="InterPro" id="IPR012001">
    <property type="entry name" value="Thiamin_PyroP_enz_TPP-bd_dom"/>
</dbReference>
<evidence type="ECO:0000259" key="4">
    <source>
        <dbReference type="Pfam" id="PF02776"/>
    </source>
</evidence>
<evidence type="ECO:0000256" key="2">
    <source>
        <dbReference type="ARBA" id="ARBA00023052"/>
    </source>
</evidence>